<keyword evidence="3" id="KW-1185">Reference proteome</keyword>
<dbReference type="SUPFAM" id="SSF51905">
    <property type="entry name" value="FAD/NAD(P)-binding domain"/>
    <property type="match status" value="1"/>
</dbReference>
<sequence>MLSSSVPGRRESLAPCVFINVGGRAAGPDLAGVNDVPHLDNASFMELTEVPDHMVIVGGSSIGIEFAQMMRRFDA</sequence>
<dbReference type="KEGG" id="rhf:EUB48_07145"/>
<dbReference type="Pfam" id="PF07992">
    <property type="entry name" value="Pyr_redox_2"/>
    <property type="match status" value="1"/>
</dbReference>
<dbReference type="InterPro" id="IPR023753">
    <property type="entry name" value="FAD/NAD-binding_dom"/>
</dbReference>
<proteinExistence type="predicted"/>
<organism evidence="2 3">
    <name type="scientific">Rhodoferax sediminis</name>
    <dbReference type="NCBI Taxonomy" id="2509614"/>
    <lineage>
        <taxon>Bacteria</taxon>
        <taxon>Pseudomonadati</taxon>
        <taxon>Pseudomonadota</taxon>
        <taxon>Betaproteobacteria</taxon>
        <taxon>Burkholderiales</taxon>
        <taxon>Comamonadaceae</taxon>
        <taxon>Rhodoferax</taxon>
    </lineage>
</organism>
<accession>A0A515D9L4</accession>
<reference evidence="2 3" key="1">
    <citation type="submission" date="2019-01" db="EMBL/GenBank/DDBJ databases">
        <title>Genomic insights into a novel species Rhodoferax sp.</title>
        <authorList>
            <person name="Jin L."/>
        </authorList>
    </citation>
    <scope>NUCLEOTIDE SEQUENCE [LARGE SCALE GENOMIC DNA]</scope>
    <source>
        <strain evidence="2 3">CHu59-6-5</strain>
    </source>
</reference>
<protein>
    <recommendedName>
        <fullName evidence="1">FAD/NAD(P)-binding domain-containing protein</fullName>
    </recommendedName>
</protein>
<dbReference type="PANTHER" id="PTHR43014">
    <property type="entry name" value="MERCURIC REDUCTASE"/>
    <property type="match status" value="1"/>
</dbReference>
<dbReference type="EMBL" id="CP035503">
    <property type="protein sequence ID" value="QDL37086.1"/>
    <property type="molecule type" value="Genomic_DNA"/>
</dbReference>
<evidence type="ECO:0000313" key="3">
    <source>
        <dbReference type="Proteomes" id="UP000316798"/>
    </source>
</evidence>
<feature type="domain" description="FAD/NAD(P)-binding" evidence="1">
    <location>
        <begin position="17"/>
        <end position="73"/>
    </location>
</feature>
<dbReference type="Proteomes" id="UP000316798">
    <property type="component" value="Chromosome"/>
</dbReference>
<evidence type="ECO:0000313" key="2">
    <source>
        <dbReference type="EMBL" id="QDL37086.1"/>
    </source>
</evidence>
<dbReference type="PANTHER" id="PTHR43014:SF2">
    <property type="entry name" value="MERCURIC REDUCTASE"/>
    <property type="match status" value="1"/>
</dbReference>
<dbReference type="Gene3D" id="3.50.50.60">
    <property type="entry name" value="FAD/NAD(P)-binding domain"/>
    <property type="match status" value="2"/>
</dbReference>
<dbReference type="GO" id="GO:0050660">
    <property type="term" value="F:flavin adenine dinucleotide binding"/>
    <property type="evidence" value="ECO:0007669"/>
    <property type="project" value="TreeGrafter"/>
</dbReference>
<dbReference type="AlphaFoldDB" id="A0A515D9L4"/>
<dbReference type="GO" id="GO:0003955">
    <property type="term" value="F:NAD(P)H dehydrogenase (quinone) activity"/>
    <property type="evidence" value="ECO:0007669"/>
    <property type="project" value="TreeGrafter"/>
</dbReference>
<name>A0A515D9L4_9BURK</name>
<gene>
    <name evidence="2" type="ORF">EUB48_07145</name>
</gene>
<dbReference type="InterPro" id="IPR036188">
    <property type="entry name" value="FAD/NAD-bd_sf"/>
</dbReference>
<dbReference type="RefSeq" id="WP_142818252.1">
    <property type="nucleotide sequence ID" value="NZ_CP035503.1"/>
</dbReference>
<evidence type="ECO:0000259" key="1">
    <source>
        <dbReference type="Pfam" id="PF07992"/>
    </source>
</evidence>
<dbReference type="OrthoDB" id="9776382at2"/>